<evidence type="ECO:0000256" key="1">
    <source>
        <dbReference type="ARBA" id="ARBA00023015"/>
    </source>
</evidence>
<feature type="compositionally biased region" description="Basic and acidic residues" evidence="6">
    <location>
        <begin position="135"/>
        <end position="144"/>
    </location>
</feature>
<feature type="non-terminal residue" evidence="9">
    <location>
        <position position="628"/>
    </location>
</feature>
<dbReference type="InterPro" id="IPR021934">
    <property type="entry name" value="Sox_C"/>
</dbReference>
<dbReference type="PROSITE" id="PS51516">
    <property type="entry name" value="SOX_C"/>
    <property type="match status" value="1"/>
</dbReference>
<dbReference type="PANTHER" id="PTHR10270:SF204">
    <property type="entry name" value="TRANSCRIPTION FACTOR SOX-18"/>
    <property type="match status" value="1"/>
</dbReference>
<dbReference type="FunFam" id="1.10.30.10:FF:000008">
    <property type="entry name" value="transcription factor SOX-7"/>
    <property type="match status" value="1"/>
</dbReference>
<dbReference type="EMBL" id="CAJRST010042144">
    <property type="protein sequence ID" value="CAG6023021.1"/>
    <property type="molecule type" value="Genomic_DNA"/>
</dbReference>
<dbReference type="CDD" id="cd22048">
    <property type="entry name" value="HMG-box_SoxF_SOX18"/>
    <property type="match status" value="1"/>
</dbReference>
<evidence type="ECO:0000256" key="3">
    <source>
        <dbReference type="ARBA" id="ARBA00023163"/>
    </source>
</evidence>
<evidence type="ECO:0000256" key="4">
    <source>
        <dbReference type="ARBA" id="ARBA00023242"/>
    </source>
</evidence>
<dbReference type="GO" id="GO:0001525">
    <property type="term" value="P:angiogenesis"/>
    <property type="evidence" value="ECO:0007669"/>
    <property type="project" value="TreeGrafter"/>
</dbReference>
<dbReference type="GO" id="GO:0000978">
    <property type="term" value="F:RNA polymerase II cis-regulatory region sequence-specific DNA binding"/>
    <property type="evidence" value="ECO:0007669"/>
    <property type="project" value="TreeGrafter"/>
</dbReference>
<dbReference type="InterPro" id="IPR036910">
    <property type="entry name" value="HMG_box_dom_sf"/>
</dbReference>
<feature type="domain" description="HMG box" evidence="7">
    <location>
        <begin position="146"/>
        <end position="214"/>
    </location>
</feature>
<evidence type="ECO:0000259" key="7">
    <source>
        <dbReference type="PROSITE" id="PS50118"/>
    </source>
</evidence>
<dbReference type="Pfam" id="PF12067">
    <property type="entry name" value="Sox17_18_mid"/>
    <property type="match status" value="1"/>
</dbReference>
<sequence>RPWNAEKKLKRSRSEAQRGATSFATDANIFRIRLGLKVDSSLGPGMNLTEPNLPRKTPLGQAQICLGTPWMSESPSPASDPEMGFEQSLSEDCSSPDVLGAGRLRRAEPRVALTATSGGQSPDLTRGGGLSGGAGDEKAAGAEQRIRRPMNAFMVWAKDERKRLALQNPDLHNAVLSKMLGQSWKALSATDKRPFVEEAERLRVQHLQDHPNYKYRPRRKKTTKKLKRIEPGLLLHSLSQGAAPGLGLGTAVESVSGGSAYGHPSSQPPLHHHPHHLLPSLGHFRDLQAPGHPELESFGLPTPEMSPLDVLEDGGGESVFFPQHMQEEAGMGGWNGYHHHLPHRSQHYSHHYPSHGHHGSMHGQGPGMNVSSTLSNTMNSCLSPSRNSRLDPRVGSVDSNMNSGIVSVTSASSKINLPNTSSHQVSLRTPLKCPLPLPDSTPPVSYSHASISLPETVKCQQIALSAAPVPYFSQLYGNGVHGATHFTSSHLGQLSPPPETSLTSCPSSSAPPPSAFPRPVHLDASGLGAGDHMGSSCAEFWSEVDRHEFDQYVNVGRNREEAYGLEGACGGGSKVHGGGGNADSSSGGVVNRDVGVLSGAGCEEGSSPLISALSDASSAVYYSACISG</sequence>
<feature type="domain" description="Sox C-terminal" evidence="8">
    <location>
        <begin position="455"/>
        <end position="627"/>
    </location>
</feature>
<evidence type="ECO:0000256" key="5">
    <source>
        <dbReference type="PROSITE-ProRule" id="PRU00267"/>
    </source>
</evidence>
<evidence type="ECO:0000259" key="8">
    <source>
        <dbReference type="PROSITE" id="PS51516"/>
    </source>
</evidence>
<feature type="region of interest" description="Disordered" evidence="6">
    <location>
        <begin position="112"/>
        <end position="144"/>
    </location>
</feature>
<dbReference type="GO" id="GO:0001570">
    <property type="term" value="P:vasculogenesis"/>
    <property type="evidence" value="ECO:0007669"/>
    <property type="project" value="TreeGrafter"/>
</dbReference>
<dbReference type="SUPFAM" id="SSF47095">
    <property type="entry name" value="HMG-box"/>
    <property type="match status" value="1"/>
</dbReference>
<organism evidence="9 10">
    <name type="scientific">Menidia menidia</name>
    <name type="common">Atlantic silverside</name>
    <dbReference type="NCBI Taxonomy" id="238744"/>
    <lineage>
        <taxon>Eukaryota</taxon>
        <taxon>Metazoa</taxon>
        <taxon>Chordata</taxon>
        <taxon>Craniata</taxon>
        <taxon>Vertebrata</taxon>
        <taxon>Euteleostomi</taxon>
        <taxon>Actinopterygii</taxon>
        <taxon>Neopterygii</taxon>
        <taxon>Teleostei</taxon>
        <taxon>Neoteleostei</taxon>
        <taxon>Acanthomorphata</taxon>
        <taxon>Ovalentaria</taxon>
        <taxon>Atherinomorphae</taxon>
        <taxon>Atheriniformes</taxon>
        <taxon>Atherinopsidae</taxon>
        <taxon>Menidiinae</taxon>
        <taxon>Menidia</taxon>
    </lineage>
</organism>
<dbReference type="SMART" id="SM00398">
    <property type="entry name" value="HMG"/>
    <property type="match status" value="1"/>
</dbReference>
<dbReference type="Proteomes" id="UP000677803">
    <property type="component" value="Unassembled WGS sequence"/>
</dbReference>
<feature type="region of interest" description="Disordered" evidence="6">
    <location>
        <begin position="377"/>
        <end position="398"/>
    </location>
</feature>
<protein>
    <submittedName>
        <fullName evidence="9">(Atlantic silverside) hypothetical protein</fullName>
    </submittedName>
</protein>
<dbReference type="GO" id="GO:0001946">
    <property type="term" value="P:lymphangiogenesis"/>
    <property type="evidence" value="ECO:0007669"/>
    <property type="project" value="TreeGrafter"/>
</dbReference>
<evidence type="ECO:0000313" key="9">
    <source>
        <dbReference type="EMBL" id="CAG6023021.1"/>
    </source>
</evidence>
<keyword evidence="10" id="KW-1185">Reference proteome</keyword>
<feature type="region of interest" description="Disordered" evidence="6">
    <location>
        <begin position="488"/>
        <end position="518"/>
    </location>
</feature>
<keyword evidence="3" id="KW-0804">Transcription</keyword>
<proteinExistence type="predicted"/>
<keyword evidence="2 5" id="KW-0238">DNA-binding</keyword>
<dbReference type="InterPro" id="IPR050140">
    <property type="entry name" value="SRY-related_HMG-box_TF-like"/>
</dbReference>
<gene>
    <name evidence="9" type="ORF">MMEN_LOCUS22396</name>
</gene>
<feature type="region of interest" description="Disordered" evidence="6">
    <location>
        <begin position="71"/>
        <end position="93"/>
    </location>
</feature>
<name>A0A8S4BV47_9TELE</name>
<evidence type="ECO:0000313" key="10">
    <source>
        <dbReference type="Proteomes" id="UP000677803"/>
    </source>
</evidence>
<dbReference type="GO" id="GO:0001228">
    <property type="term" value="F:DNA-binding transcription activator activity, RNA polymerase II-specific"/>
    <property type="evidence" value="ECO:0007669"/>
    <property type="project" value="TreeGrafter"/>
</dbReference>
<feature type="DNA-binding region" description="HMG box" evidence="5">
    <location>
        <begin position="146"/>
        <end position="214"/>
    </location>
</feature>
<dbReference type="PANTHER" id="PTHR10270">
    <property type="entry name" value="SOX TRANSCRIPTION FACTOR"/>
    <property type="match status" value="1"/>
</dbReference>
<keyword evidence="1" id="KW-0805">Transcription regulation</keyword>
<feature type="compositionally biased region" description="Basic and acidic residues" evidence="6">
    <location>
        <begin position="1"/>
        <end position="16"/>
    </location>
</feature>
<dbReference type="GO" id="GO:0005634">
    <property type="term" value="C:nucleus"/>
    <property type="evidence" value="ECO:0007669"/>
    <property type="project" value="UniProtKB-UniRule"/>
</dbReference>
<dbReference type="OrthoDB" id="1919336at2759"/>
<dbReference type="Pfam" id="PF00505">
    <property type="entry name" value="HMG_box"/>
    <property type="match status" value="1"/>
</dbReference>
<accession>A0A8S4BV47</accession>
<keyword evidence="4 5" id="KW-0539">Nucleus</keyword>
<evidence type="ECO:0000256" key="2">
    <source>
        <dbReference type="ARBA" id="ARBA00023125"/>
    </source>
</evidence>
<dbReference type="AlphaFoldDB" id="A0A8S4BV47"/>
<dbReference type="PROSITE" id="PS50118">
    <property type="entry name" value="HMG_BOX_2"/>
    <property type="match status" value="1"/>
</dbReference>
<reference evidence="9" key="1">
    <citation type="submission" date="2021-05" db="EMBL/GenBank/DDBJ databases">
        <authorList>
            <person name="Tigano A."/>
        </authorList>
    </citation>
    <scope>NUCLEOTIDE SEQUENCE</scope>
</reference>
<dbReference type="InterPro" id="IPR009071">
    <property type="entry name" value="HMG_box_dom"/>
</dbReference>
<dbReference type="Gene3D" id="1.10.30.10">
    <property type="entry name" value="High mobility group box domain"/>
    <property type="match status" value="1"/>
</dbReference>
<feature type="region of interest" description="Disordered" evidence="6">
    <location>
        <begin position="1"/>
        <end position="21"/>
    </location>
</feature>
<dbReference type="InterPro" id="IPR033392">
    <property type="entry name" value="Sox7/17/18_central"/>
</dbReference>
<evidence type="ECO:0000256" key="6">
    <source>
        <dbReference type="SAM" id="MobiDB-lite"/>
    </source>
</evidence>
<feature type="compositionally biased region" description="Polar residues" evidence="6">
    <location>
        <begin position="114"/>
        <end position="123"/>
    </location>
</feature>
<feature type="compositionally biased region" description="Polar residues" evidence="6">
    <location>
        <begin position="377"/>
        <end position="387"/>
    </location>
</feature>
<comment type="caution">
    <text evidence="9">The sequence shown here is derived from an EMBL/GenBank/DDBJ whole genome shotgun (WGS) entry which is preliminary data.</text>
</comment>